<gene>
    <name evidence="2" type="ORF">M747DRAFT_148972</name>
</gene>
<feature type="transmembrane region" description="Helical" evidence="1">
    <location>
        <begin position="40"/>
        <end position="57"/>
    </location>
</feature>
<evidence type="ECO:0000313" key="3">
    <source>
        <dbReference type="Proteomes" id="UP000253845"/>
    </source>
</evidence>
<keyword evidence="1" id="KW-1133">Transmembrane helix</keyword>
<protein>
    <submittedName>
        <fullName evidence="2">Uncharacterized protein</fullName>
    </submittedName>
</protein>
<dbReference type="AlphaFoldDB" id="A0A370CAZ5"/>
<dbReference type="EMBL" id="KZ851904">
    <property type="protein sequence ID" value="RDH23380.1"/>
    <property type="molecule type" value="Genomic_DNA"/>
</dbReference>
<keyword evidence="1" id="KW-0812">Transmembrane</keyword>
<name>A0A370CAZ5_ASPNG</name>
<keyword evidence="1" id="KW-0472">Membrane</keyword>
<feature type="transmembrane region" description="Helical" evidence="1">
    <location>
        <begin position="117"/>
        <end position="138"/>
    </location>
</feature>
<organism evidence="2 3">
    <name type="scientific">Aspergillus niger ATCC 13496</name>
    <dbReference type="NCBI Taxonomy" id="1353008"/>
    <lineage>
        <taxon>Eukaryota</taxon>
        <taxon>Fungi</taxon>
        <taxon>Dikarya</taxon>
        <taxon>Ascomycota</taxon>
        <taxon>Pezizomycotina</taxon>
        <taxon>Eurotiomycetes</taxon>
        <taxon>Eurotiomycetidae</taxon>
        <taxon>Eurotiales</taxon>
        <taxon>Aspergillaceae</taxon>
        <taxon>Aspergillus</taxon>
        <taxon>Aspergillus subgen. Circumdati</taxon>
    </lineage>
</organism>
<feature type="transmembrane region" description="Helical" evidence="1">
    <location>
        <begin position="12"/>
        <end position="34"/>
    </location>
</feature>
<dbReference type="VEuPathDB" id="FungiDB:M747DRAFT_148972"/>
<sequence>MSERHYGNHEIMNMMTLFLSFFFPSSIRFLFITLFSHRSIVVFFIGCGYLSGSLGCVEPRLTDSRRLDGFRSFPQCYLTLPLRQWTHTWVHSGSTCLAHSILSKAVTRISPSSVGSLRVLFTLLFFFFYSFAFSFLILESS</sequence>
<proteinExistence type="predicted"/>
<evidence type="ECO:0000313" key="2">
    <source>
        <dbReference type="EMBL" id="RDH23380.1"/>
    </source>
</evidence>
<reference evidence="2 3" key="1">
    <citation type="submission" date="2018-07" db="EMBL/GenBank/DDBJ databases">
        <title>Section-level genome sequencing of Aspergillus section Nigri to investigate inter- and intra-species variation.</title>
        <authorList>
            <consortium name="DOE Joint Genome Institute"/>
            <person name="Vesth T.C."/>
            <person name="Nybo J.L."/>
            <person name="Theobald S."/>
            <person name="Frisvad J.C."/>
            <person name="Larsen T.O."/>
            <person name="Nielsen K.F."/>
            <person name="Hoof J.B."/>
            <person name="Brandl J."/>
            <person name="Salamov A."/>
            <person name="Riley R."/>
            <person name="Gladden J.M."/>
            <person name="Phatale P."/>
            <person name="Nielsen M.T."/>
            <person name="Lyhne E.K."/>
            <person name="Kogle M.E."/>
            <person name="Strasser K."/>
            <person name="McDonnell E."/>
            <person name="Barry K."/>
            <person name="Clum A."/>
            <person name="Chen C."/>
            <person name="Nolan M."/>
            <person name="Sandor L."/>
            <person name="Kuo A."/>
            <person name="Lipzen A."/>
            <person name="Hainaut M."/>
            <person name="Drula E."/>
            <person name="Tsang A."/>
            <person name="Magnuson J.K."/>
            <person name="Henrissat B."/>
            <person name="Wiebenga A."/>
            <person name="Simmons B.A."/>
            <person name="Makela M.R."/>
            <person name="De vries R.P."/>
            <person name="Grigoriev I.V."/>
            <person name="Mortensen U.H."/>
            <person name="Baker S.E."/>
            <person name="Andersen M.R."/>
        </authorList>
    </citation>
    <scope>NUCLEOTIDE SEQUENCE [LARGE SCALE GENOMIC DNA]</scope>
    <source>
        <strain evidence="2 3">ATCC 13496</strain>
    </source>
</reference>
<accession>A0A370CAZ5</accession>
<dbReference type="Proteomes" id="UP000253845">
    <property type="component" value="Unassembled WGS sequence"/>
</dbReference>
<evidence type="ECO:0000256" key="1">
    <source>
        <dbReference type="SAM" id="Phobius"/>
    </source>
</evidence>